<accession>A0A0F9FTW3</accession>
<sequence length="36" mass="4371">ALEQMERLLRDQPHGKRKKIADEIEQFADELEKKYN</sequence>
<organism evidence="1">
    <name type="scientific">marine sediment metagenome</name>
    <dbReference type="NCBI Taxonomy" id="412755"/>
    <lineage>
        <taxon>unclassified sequences</taxon>
        <taxon>metagenomes</taxon>
        <taxon>ecological metagenomes</taxon>
    </lineage>
</organism>
<proteinExistence type="predicted"/>
<dbReference type="AlphaFoldDB" id="A0A0F9FTW3"/>
<gene>
    <name evidence="1" type="ORF">LCGC14_1912020</name>
</gene>
<evidence type="ECO:0000313" key="1">
    <source>
        <dbReference type="EMBL" id="KKL89708.1"/>
    </source>
</evidence>
<comment type="caution">
    <text evidence="1">The sequence shown here is derived from an EMBL/GenBank/DDBJ whole genome shotgun (WGS) entry which is preliminary data.</text>
</comment>
<protein>
    <submittedName>
        <fullName evidence="1">Uncharacterized protein</fullName>
    </submittedName>
</protein>
<name>A0A0F9FTW3_9ZZZZ</name>
<dbReference type="EMBL" id="LAZR01020213">
    <property type="protein sequence ID" value="KKL89708.1"/>
    <property type="molecule type" value="Genomic_DNA"/>
</dbReference>
<feature type="non-terminal residue" evidence="1">
    <location>
        <position position="1"/>
    </location>
</feature>
<reference evidence="1" key="1">
    <citation type="journal article" date="2015" name="Nature">
        <title>Complex archaea that bridge the gap between prokaryotes and eukaryotes.</title>
        <authorList>
            <person name="Spang A."/>
            <person name="Saw J.H."/>
            <person name="Jorgensen S.L."/>
            <person name="Zaremba-Niedzwiedzka K."/>
            <person name="Martijn J."/>
            <person name="Lind A.E."/>
            <person name="van Eijk R."/>
            <person name="Schleper C."/>
            <person name="Guy L."/>
            <person name="Ettema T.J."/>
        </authorList>
    </citation>
    <scope>NUCLEOTIDE SEQUENCE</scope>
</reference>